<feature type="transmembrane region" description="Helical" evidence="1">
    <location>
        <begin position="209"/>
        <end position="228"/>
    </location>
</feature>
<dbReference type="FunCoup" id="A0A059CUR1">
    <property type="interactions" value="992"/>
</dbReference>
<dbReference type="STRING" id="71139.A0A059CUR1"/>
<sequence length="273" mass="30096">MAITLHLSSNQPPPQPTLFFPSTNTPTTLISFFGTSRPSHGLHRNQTFLPRIPSSSFRNGRNTPSETECPVPLEQQPINEYQNLSTSFPFSWAAGDFVEYCSRLFVTGASFALLVGLPVAWLGAPSPESEAVKRILGAVSSGFVVVTLAVVRMYLGWAYVGNRLLSATVEYEETGWYDGQVWVKTAEVLARDRLLGSFSVKPVLSKLKYTLVTLAVSLFACVFLLVNIEESQKAFNKSLEESRERAIPGVYRDESARSFEPDAFCGEPGIDVD</sequence>
<keyword evidence="1" id="KW-1133">Transmembrane helix</keyword>
<dbReference type="InParanoid" id="A0A059CUR1"/>
<dbReference type="EMBL" id="KK198755">
    <property type="protein sequence ID" value="KCW81690.1"/>
    <property type="molecule type" value="Genomic_DNA"/>
</dbReference>
<dbReference type="PANTHER" id="PTHR34214:SF1">
    <property type="entry name" value="DUF1230 FAMILY PROTEIN"/>
    <property type="match status" value="1"/>
</dbReference>
<organism evidence="2">
    <name type="scientific">Eucalyptus grandis</name>
    <name type="common">Flooded gum</name>
    <dbReference type="NCBI Taxonomy" id="71139"/>
    <lineage>
        <taxon>Eukaryota</taxon>
        <taxon>Viridiplantae</taxon>
        <taxon>Streptophyta</taxon>
        <taxon>Embryophyta</taxon>
        <taxon>Tracheophyta</taxon>
        <taxon>Spermatophyta</taxon>
        <taxon>Magnoliopsida</taxon>
        <taxon>eudicotyledons</taxon>
        <taxon>Gunneridae</taxon>
        <taxon>Pentapetalae</taxon>
        <taxon>rosids</taxon>
        <taxon>malvids</taxon>
        <taxon>Myrtales</taxon>
        <taxon>Myrtaceae</taxon>
        <taxon>Myrtoideae</taxon>
        <taxon>Eucalypteae</taxon>
        <taxon>Eucalyptus</taxon>
    </lineage>
</organism>
<dbReference type="eggNOG" id="ENOG502QUV2">
    <property type="taxonomic scope" value="Eukaryota"/>
</dbReference>
<feature type="transmembrane region" description="Helical" evidence="1">
    <location>
        <begin position="135"/>
        <end position="155"/>
    </location>
</feature>
<keyword evidence="1" id="KW-0472">Membrane</keyword>
<evidence type="ECO:0000313" key="2">
    <source>
        <dbReference type="EMBL" id="KCW81690.1"/>
    </source>
</evidence>
<name>A0A059CUR1_EUCGR</name>
<keyword evidence="1" id="KW-0812">Transmembrane</keyword>
<dbReference type="KEGG" id="egr:104437844"/>
<dbReference type="InterPro" id="IPR009631">
    <property type="entry name" value="CGLD27-like"/>
</dbReference>
<dbReference type="OrthoDB" id="192326at2759"/>
<reference evidence="2" key="1">
    <citation type="submission" date="2013-07" db="EMBL/GenBank/DDBJ databases">
        <title>The genome of Eucalyptus grandis.</title>
        <authorList>
            <person name="Schmutz J."/>
            <person name="Hayes R."/>
            <person name="Myburg A."/>
            <person name="Tuskan G."/>
            <person name="Grattapaglia D."/>
            <person name="Rokhsar D.S."/>
        </authorList>
    </citation>
    <scope>NUCLEOTIDE SEQUENCE</scope>
    <source>
        <tissue evidence="2">Leaf extractions</tissue>
    </source>
</reference>
<accession>A0A059CUR1</accession>
<dbReference type="AlphaFoldDB" id="A0A059CUR1"/>
<feature type="transmembrane region" description="Helical" evidence="1">
    <location>
        <begin position="104"/>
        <end position="123"/>
    </location>
</feature>
<dbReference type="Gramene" id="KCW81690">
    <property type="protein sequence ID" value="KCW81690"/>
    <property type="gene ID" value="EUGRSUZ_C03046"/>
</dbReference>
<protein>
    <recommendedName>
        <fullName evidence="3">DUF1230 family protein</fullName>
    </recommendedName>
</protein>
<proteinExistence type="predicted"/>
<gene>
    <name evidence="2" type="ORF">EUGRSUZ_C03046</name>
</gene>
<dbReference type="Pfam" id="PF06799">
    <property type="entry name" value="CGLD27-like"/>
    <property type="match status" value="1"/>
</dbReference>
<dbReference type="OMA" id="MWVKTAE"/>
<evidence type="ECO:0008006" key="3">
    <source>
        <dbReference type="Google" id="ProtNLM"/>
    </source>
</evidence>
<evidence type="ECO:0000256" key="1">
    <source>
        <dbReference type="SAM" id="Phobius"/>
    </source>
</evidence>
<dbReference type="PANTHER" id="PTHR34214">
    <property type="match status" value="1"/>
</dbReference>